<proteinExistence type="predicted"/>
<keyword evidence="2" id="KW-1185">Reference proteome</keyword>
<comment type="caution">
    <text evidence="1">The sequence shown here is derived from an EMBL/GenBank/DDBJ whole genome shotgun (WGS) entry which is preliminary data.</text>
</comment>
<evidence type="ECO:0000313" key="2">
    <source>
        <dbReference type="Proteomes" id="UP001064048"/>
    </source>
</evidence>
<reference evidence="1 2" key="1">
    <citation type="journal article" date="2022" name="Genome Biol. Evol.">
        <title>The Spruce Budworm Genome: Reconstructing the Evolutionary History of Antifreeze Proteins.</title>
        <authorList>
            <person name="Beliveau C."/>
            <person name="Gagne P."/>
            <person name="Picq S."/>
            <person name="Vernygora O."/>
            <person name="Keeling C.I."/>
            <person name="Pinkney K."/>
            <person name="Doucet D."/>
            <person name="Wen F."/>
            <person name="Johnston J.S."/>
            <person name="Maaroufi H."/>
            <person name="Boyle B."/>
            <person name="Laroche J."/>
            <person name="Dewar K."/>
            <person name="Juretic N."/>
            <person name="Blackburn G."/>
            <person name="Nisole A."/>
            <person name="Brunet B."/>
            <person name="Brandao M."/>
            <person name="Lumley L."/>
            <person name="Duan J."/>
            <person name="Quan G."/>
            <person name="Lucarotti C.J."/>
            <person name="Roe A.D."/>
            <person name="Sperling F.A.H."/>
            <person name="Levesque R.C."/>
            <person name="Cusson M."/>
        </authorList>
    </citation>
    <scope>NUCLEOTIDE SEQUENCE [LARGE SCALE GENOMIC DNA]</scope>
    <source>
        <strain evidence="1">Glfc:IPQL:Cfum</strain>
    </source>
</reference>
<accession>A0ACC0JUA4</accession>
<sequence length="244" mass="28518">MGKNPSSDASIRNTIVTLVLERKWTYRKVAEHLKCSKTKVFNAIRYFKKNRTCQKDQRKQRARKTTPRTDALIVRMAKKKPKLSSVEIKRQLFGEQSGLAARTIRKRLNEANLFGRVARKKPLVNKKRVKFAKKHKDWTLAQWKHVLWSDETKINRIVSDGQIYVRRPPNTAFNSNSDLNPIENLWNDVKKILANKNIRNLNELYEATQEARRSIPVEICRSLVESMTKRCLAVLQNKGFPSKY</sequence>
<dbReference type="EMBL" id="CM046103">
    <property type="protein sequence ID" value="KAI8427781.1"/>
    <property type="molecule type" value="Genomic_DNA"/>
</dbReference>
<name>A0ACC0JUA4_CHOFU</name>
<protein>
    <submittedName>
        <fullName evidence="1">Uncharacterized protein</fullName>
    </submittedName>
</protein>
<gene>
    <name evidence="1" type="ORF">MSG28_002194</name>
</gene>
<evidence type="ECO:0000313" key="1">
    <source>
        <dbReference type="EMBL" id="KAI8427781.1"/>
    </source>
</evidence>
<dbReference type="Proteomes" id="UP001064048">
    <property type="component" value="Chromosome 3"/>
</dbReference>
<organism evidence="1 2">
    <name type="scientific">Choristoneura fumiferana</name>
    <name type="common">Spruce budworm moth</name>
    <name type="synonym">Archips fumiferana</name>
    <dbReference type="NCBI Taxonomy" id="7141"/>
    <lineage>
        <taxon>Eukaryota</taxon>
        <taxon>Metazoa</taxon>
        <taxon>Ecdysozoa</taxon>
        <taxon>Arthropoda</taxon>
        <taxon>Hexapoda</taxon>
        <taxon>Insecta</taxon>
        <taxon>Pterygota</taxon>
        <taxon>Neoptera</taxon>
        <taxon>Endopterygota</taxon>
        <taxon>Lepidoptera</taxon>
        <taxon>Glossata</taxon>
        <taxon>Ditrysia</taxon>
        <taxon>Tortricoidea</taxon>
        <taxon>Tortricidae</taxon>
        <taxon>Tortricinae</taxon>
        <taxon>Choristoneura</taxon>
    </lineage>
</organism>